<keyword evidence="3" id="KW-0255">Endonuclease</keyword>
<dbReference type="GO" id="GO:0004519">
    <property type="term" value="F:endonuclease activity"/>
    <property type="evidence" value="ECO:0007669"/>
    <property type="project" value="UniProtKB-KW"/>
</dbReference>
<dbReference type="PANTHER" id="PTHR43581">
    <property type="entry name" value="ATP/GTP PHOSPHATASE"/>
    <property type="match status" value="1"/>
</dbReference>
<feature type="domain" description="Endonuclease GajA/Old nuclease/RecF-like AAA" evidence="1">
    <location>
        <begin position="215"/>
        <end position="318"/>
    </location>
</feature>
<dbReference type="Gene3D" id="3.40.50.300">
    <property type="entry name" value="P-loop containing nucleotide triphosphate hydrolases"/>
    <property type="match status" value="2"/>
</dbReference>
<name>A0ABW2PCG8_9ACTN</name>
<dbReference type="InterPro" id="IPR027417">
    <property type="entry name" value="P-loop_NTPase"/>
</dbReference>
<gene>
    <name evidence="3" type="ORF">ACFQSB_34100</name>
</gene>
<dbReference type="Pfam" id="PF20469">
    <property type="entry name" value="OLD-like_TOPRIM"/>
    <property type="match status" value="1"/>
</dbReference>
<sequence length="602" mass="65815">MRLHVRNIRAVQDLKIHLRRFGALIAANNAGKSTVLDAIRLFYGDLDWEPRRDLPWRHDGGASFVEVEYELDDEEAEELTEHADGACLTVRRYFGDRPGAAGLVAEDRRTDVHYAIRRGESPLAWRSPAIGRCVYVPAAARLSDYTTLAGSSPLRDILEASTSGLRIAQAVSEIEVSLARLREALLAEANPVTTMSDRLGDLLGAWKLKPEIALAELTPDTILRHYVELRLTADGQDMPLDAQGMGVQRAIIVGLIQIAAELRGRAGYTKASDLRWVVFEEPELYLHPAQIAGLARDLHELAAGPATAVTITTHDPTMLASAADGIDSLVRLYRSGGGVAAAFLAPDDVDSALDRVDERSRYAQAAQRCFRQVPPSRSRELRRARLLSELDGQRAAAFFADRVIVVEGFSDVVFFNWLRSKGLLQRIGANVGVLDAFGKYELHRAATTLSLFRIPHVVIWDGDAHGKTGDDLVRAACRDEAAWEALRAAANDPGSCTLGGIRLAGAVETWLGVDVEKSNAWKAGNLLAELNERFDLSGSLVRERAEALVAAIADLFGGRDMSRHTTAPVFAGCLLAPPFPATTRDFAAELRQLPLPRCRCVR</sequence>
<dbReference type="PANTHER" id="PTHR43581:SF4">
    <property type="entry name" value="ATP_GTP PHOSPHATASE"/>
    <property type="match status" value="1"/>
</dbReference>
<dbReference type="RefSeq" id="WP_380830939.1">
    <property type="nucleotide sequence ID" value="NZ_JBHTCG010000036.1"/>
</dbReference>
<comment type="caution">
    <text evidence="3">The sequence shown here is derived from an EMBL/GenBank/DDBJ whole genome shotgun (WGS) entry which is preliminary data.</text>
</comment>
<accession>A0ABW2PCG8</accession>
<dbReference type="Pfam" id="PF13175">
    <property type="entry name" value="AAA_15"/>
    <property type="match status" value="1"/>
</dbReference>
<evidence type="ECO:0000313" key="3">
    <source>
        <dbReference type="EMBL" id="MFC7387281.1"/>
    </source>
</evidence>
<organism evidence="3 4">
    <name type="scientific">Sphaerisporangium rhizosphaerae</name>
    <dbReference type="NCBI Taxonomy" id="2269375"/>
    <lineage>
        <taxon>Bacteria</taxon>
        <taxon>Bacillati</taxon>
        <taxon>Actinomycetota</taxon>
        <taxon>Actinomycetes</taxon>
        <taxon>Streptosporangiales</taxon>
        <taxon>Streptosporangiaceae</taxon>
        <taxon>Sphaerisporangium</taxon>
    </lineage>
</organism>
<feature type="domain" description="OLD protein-like TOPRIM" evidence="2">
    <location>
        <begin position="398"/>
        <end position="463"/>
    </location>
</feature>
<protein>
    <submittedName>
        <fullName evidence="3">ATP-dependent endonuclease</fullName>
    </submittedName>
</protein>
<dbReference type="SUPFAM" id="SSF52540">
    <property type="entry name" value="P-loop containing nucleoside triphosphate hydrolases"/>
    <property type="match status" value="1"/>
</dbReference>
<reference evidence="4" key="1">
    <citation type="journal article" date="2019" name="Int. J. Syst. Evol. Microbiol.">
        <title>The Global Catalogue of Microorganisms (GCM) 10K type strain sequencing project: providing services to taxonomists for standard genome sequencing and annotation.</title>
        <authorList>
            <consortium name="The Broad Institute Genomics Platform"/>
            <consortium name="The Broad Institute Genome Sequencing Center for Infectious Disease"/>
            <person name="Wu L."/>
            <person name="Ma J."/>
        </authorList>
    </citation>
    <scope>NUCLEOTIDE SEQUENCE [LARGE SCALE GENOMIC DNA]</scope>
    <source>
        <strain evidence="4">CECT 7649</strain>
    </source>
</reference>
<dbReference type="InterPro" id="IPR041685">
    <property type="entry name" value="AAA_GajA/Old/RecF-like"/>
</dbReference>
<dbReference type="InterPro" id="IPR051396">
    <property type="entry name" value="Bact_Antivir_Def_Nuclease"/>
</dbReference>
<keyword evidence="4" id="KW-1185">Reference proteome</keyword>
<evidence type="ECO:0000259" key="1">
    <source>
        <dbReference type="Pfam" id="PF13175"/>
    </source>
</evidence>
<dbReference type="Proteomes" id="UP001596496">
    <property type="component" value="Unassembled WGS sequence"/>
</dbReference>
<keyword evidence="3" id="KW-0378">Hydrolase</keyword>
<dbReference type="InterPro" id="IPR034139">
    <property type="entry name" value="TOPRIM_OLD"/>
</dbReference>
<evidence type="ECO:0000259" key="2">
    <source>
        <dbReference type="Pfam" id="PF20469"/>
    </source>
</evidence>
<evidence type="ECO:0000313" key="4">
    <source>
        <dbReference type="Proteomes" id="UP001596496"/>
    </source>
</evidence>
<keyword evidence="3" id="KW-0540">Nuclease</keyword>
<dbReference type="CDD" id="cd01026">
    <property type="entry name" value="TOPRIM_OLD"/>
    <property type="match status" value="1"/>
</dbReference>
<proteinExistence type="predicted"/>
<dbReference type="EMBL" id="JBHTCG010000036">
    <property type="protein sequence ID" value="MFC7387281.1"/>
    <property type="molecule type" value="Genomic_DNA"/>
</dbReference>